<feature type="signal peptide" evidence="3">
    <location>
        <begin position="1"/>
        <end position="27"/>
    </location>
</feature>
<keyword evidence="5" id="KW-1185">Reference proteome</keyword>
<dbReference type="Pfam" id="PF00756">
    <property type="entry name" value="Esterase"/>
    <property type="match status" value="1"/>
</dbReference>
<dbReference type="InterPro" id="IPR029058">
    <property type="entry name" value="AB_hydrolase_fold"/>
</dbReference>
<dbReference type="InterPro" id="IPR000801">
    <property type="entry name" value="Esterase-like"/>
</dbReference>
<evidence type="ECO:0000256" key="2">
    <source>
        <dbReference type="ARBA" id="ARBA00022801"/>
    </source>
</evidence>
<dbReference type="OrthoDB" id="9784036at2"/>
<evidence type="ECO:0000313" key="4">
    <source>
        <dbReference type="EMBL" id="SNX46322.1"/>
    </source>
</evidence>
<keyword evidence="2" id="KW-0378">Hydrolase</keyword>
<dbReference type="PANTHER" id="PTHR40841">
    <property type="entry name" value="SIDEROPHORE TRIACETYLFUSARININE C ESTERASE"/>
    <property type="match status" value="1"/>
</dbReference>
<dbReference type="GO" id="GO:0016788">
    <property type="term" value="F:hydrolase activity, acting on ester bonds"/>
    <property type="evidence" value="ECO:0007669"/>
    <property type="project" value="TreeGrafter"/>
</dbReference>
<dbReference type="AlphaFoldDB" id="A0A240ECA3"/>
<organism evidence="4 5">
    <name type="scientific">Acinetobacter puyangensis</name>
    <dbReference type="NCBI Taxonomy" id="1096779"/>
    <lineage>
        <taxon>Bacteria</taxon>
        <taxon>Pseudomonadati</taxon>
        <taxon>Pseudomonadota</taxon>
        <taxon>Gammaproteobacteria</taxon>
        <taxon>Moraxellales</taxon>
        <taxon>Moraxellaceae</taxon>
        <taxon>Acinetobacter</taxon>
    </lineage>
</organism>
<protein>
    <recommendedName>
        <fullName evidence="6">Esterase</fullName>
    </recommendedName>
</protein>
<keyword evidence="3" id="KW-0732">Signal</keyword>
<dbReference type="SUPFAM" id="SSF53474">
    <property type="entry name" value="alpha/beta-Hydrolases"/>
    <property type="match status" value="1"/>
</dbReference>
<comment type="similarity">
    <text evidence="1">Belongs to the esterase D family.</text>
</comment>
<sequence length="314" mass="35601">MPSKKFHSLFLIFYSILLLNTASITHANPQQVEIQQQIPLAGAKQNQQFALTKPINQQQYLIQVFKPKVPAPKAGYPVVYLLDGNAAFPYASVIAQSIEFGYQRNKKVPPVVVAIGYPIDGTIDVKSRTFDYTPPFKGILQQHPDRPASPYPQGGAEQFYQFIQQQLKPVIAQHYQINHEQQTLFGHSYGGLFTLYTFLNHPESFQNYVAASPAIWWNDFAIKTQAEKFTNQFKQKHINKTLWLSVGELELEKRVQTTDRHTASDIVQLADKLKNIKGLDVKTFEIAQVTHFEAMFPAINLAFKLAESGFTPSD</sequence>
<dbReference type="Gene3D" id="3.40.50.1820">
    <property type="entry name" value="alpha/beta hydrolase"/>
    <property type="match status" value="1"/>
</dbReference>
<evidence type="ECO:0000256" key="1">
    <source>
        <dbReference type="ARBA" id="ARBA00005622"/>
    </source>
</evidence>
<evidence type="ECO:0000313" key="5">
    <source>
        <dbReference type="Proteomes" id="UP000219042"/>
    </source>
</evidence>
<reference evidence="5" key="1">
    <citation type="submission" date="2016-09" db="EMBL/GenBank/DDBJ databases">
        <authorList>
            <person name="Varghese N."/>
            <person name="Submissions S."/>
        </authorList>
    </citation>
    <scope>NUCLEOTIDE SEQUENCE [LARGE SCALE GENOMIC DNA]</scope>
    <source>
        <strain evidence="5">ANC 4466</strain>
    </source>
</reference>
<dbReference type="RefSeq" id="WP_097080067.1">
    <property type="nucleotide sequence ID" value="NZ_BAABHT010000017.1"/>
</dbReference>
<dbReference type="Proteomes" id="UP000219042">
    <property type="component" value="Unassembled WGS sequence"/>
</dbReference>
<dbReference type="EMBL" id="OANT01000010">
    <property type="protein sequence ID" value="SNX46322.1"/>
    <property type="molecule type" value="Genomic_DNA"/>
</dbReference>
<evidence type="ECO:0000256" key="3">
    <source>
        <dbReference type="SAM" id="SignalP"/>
    </source>
</evidence>
<evidence type="ECO:0008006" key="6">
    <source>
        <dbReference type="Google" id="ProtNLM"/>
    </source>
</evidence>
<name>A0A240ECA3_9GAMM</name>
<dbReference type="PANTHER" id="PTHR40841:SF2">
    <property type="entry name" value="SIDEROPHORE-DEGRADING ESTERASE (EUROFUNG)"/>
    <property type="match status" value="1"/>
</dbReference>
<dbReference type="InterPro" id="IPR052558">
    <property type="entry name" value="Siderophore_Hydrolase_D"/>
</dbReference>
<gene>
    <name evidence="4" type="ORF">SAMN05421731_11069</name>
</gene>
<proteinExistence type="inferred from homology"/>
<accession>A0A240ECA3</accession>
<feature type="chain" id="PRO_5012512167" description="Esterase" evidence="3">
    <location>
        <begin position="28"/>
        <end position="314"/>
    </location>
</feature>